<evidence type="ECO:0000313" key="2">
    <source>
        <dbReference type="Proteomes" id="UP000789366"/>
    </source>
</evidence>
<sequence length="82" mass="9273">MVIRKLNLVAEQIDGLDFSSTSRASTQIFGGFNETYFYINYVISHPFMILCFIGMSIQGLLNALVFSQDIAVTRTFQAIKQQ</sequence>
<protein>
    <submittedName>
        <fullName evidence="1">6134_t:CDS:1</fullName>
    </submittedName>
</protein>
<name>A0ACA9PCV5_9GLOM</name>
<accession>A0ACA9PCV5</accession>
<proteinExistence type="predicted"/>
<feature type="non-terminal residue" evidence="1">
    <location>
        <position position="82"/>
    </location>
</feature>
<comment type="caution">
    <text evidence="1">The sequence shown here is derived from an EMBL/GenBank/DDBJ whole genome shotgun (WGS) entry which is preliminary data.</text>
</comment>
<gene>
    <name evidence="1" type="ORF">SPELUC_LOCUS11066</name>
</gene>
<dbReference type="EMBL" id="CAJVPW010022268">
    <property type="protein sequence ID" value="CAG8696858.1"/>
    <property type="molecule type" value="Genomic_DNA"/>
</dbReference>
<reference evidence="1" key="1">
    <citation type="submission" date="2021-06" db="EMBL/GenBank/DDBJ databases">
        <authorList>
            <person name="Kallberg Y."/>
            <person name="Tangrot J."/>
            <person name="Rosling A."/>
        </authorList>
    </citation>
    <scope>NUCLEOTIDE SEQUENCE</scope>
    <source>
        <strain evidence="1">28 12/20/2015</strain>
    </source>
</reference>
<evidence type="ECO:0000313" key="1">
    <source>
        <dbReference type="EMBL" id="CAG8696858.1"/>
    </source>
</evidence>
<dbReference type="Proteomes" id="UP000789366">
    <property type="component" value="Unassembled WGS sequence"/>
</dbReference>
<organism evidence="1 2">
    <name type="scientific">Cetraspora pellucida</name>
    <dbReference type="NCBI Taxonomy" id="1433469"/>
    <lineage>
        <taxon>Eukaryota</taxon>
        <taxon>Fungi</taxon>
        <taxon>Fungi incertae sedis</taxon>
        <taxon>Mucoromycota</taxon>
        <taxon>Glomeromycotina</taxon>
        <taxon>Glomeromycetes</taxon>
        <taxon>Diversisporales</taxon>
        <taxon>Gigasporaceae</taxon>
        <taxon>Cetraspora</taxon>
    </lineage>
</organism>
<keyword evidence="2" id="KW-1185">Reference proteome</keyword>